<evidence type="ECO:0000256" key="21">
    <source>
        <dbReference type="ARBA" id="ARBA00079822"/>
    </source>
</evidence>
<dbReference type="Proteomes" id="UP000299084">
    <property type="component" value="Unassembled WGS sequence"/>
</dbReference>
<evidence type="ECO:0000256" key="7">
    <source>
        <dbReference type="ARBA" id="ARBA00022692"/>
    </source>
</evidence>
<keyword evidence="12" id="KW-1015">Disulfide bond</keyword>
<gene>
    <name evidence="24" type="ORF">Cadr_000029814</name>
</gene>
<keyword evidence="13 24" id="KW-0675">Receptor</keyword>
<dbReference type="FunFam" id="2.60.40.10:FF:001326">
    <property type="entry name" value="Interleukin 1 receptor type 2"/>
    <property type="match status" value="1"/>
</dbReference>
<dbReference type="SUPFAM" id="SSF48726">
    <property type="entry name" value="Immunoglobulin"/>
    <property type="match status" value="3"/>
</dbReference>
<keyword evidence="14" id="KW-0325">Glycoprotein</keyword>
<evidence type="ECO:0000256" key="15">
    <source>
        <dbReference type="ARBA" id="ARBA00023319"/>
    </source>
</evidence>
<keyword evidence="10 22" id="KW-1133">Transmembrane helix</keyword>
<evidence type="ECO:0000259" key="23">
    <source>
        <dbReference type="PROSITE" id="PS50835"/>
    </source>
</evidence>
<evidence type="ECO:0000256" key="18">
    <source>
        <dbReference type="ARBA" id="ARBA00076481"/>
    </source>
</evidence>
<keyword evidence="9" id="KW-0677">Repeat</keyword>
<proteinExistence type="inferred from homology"/>
<comment type="function">
    <text evidence="16">Non-signaling receptor for IL1A, IL1B and IL1RN. Reduces IL1B activities. Serves as a decoy receptor by competitive binding to IL1B and preventing its binding to IL1R1. Also modulates cellular response through non-signaling association with IL1RAP after binding to IL1B. IL1R2 (membrane and secreted forms) preferentially binds IL1B and poorly IL1A and IL1RN. The secreted IL1R2 recruits secreted IL1RAP with high affinity; this complex formation may be the dominant mechanism for neutralization of IL1B by secreted/soluble receptors.</text>
</comment>
<dbReference type="SMART" id="SM00408">
    <property type="entry name" value="IGc2"/>
    <property type="match status" value="2"/>
</dbReference>
<evidence type="ECO:0000256" key="8">
    <source>
        <dbReference type="ARBA" id="ARBA00022729"/>
    </source>
</evidence>
<evidence type="ECO:0000256" key="14">
    <source>
        <dbReference type="ARBA" id="ARBA00023180"/>
    </source>
</evidence>
<dbReference type="SMART" id="SM00409">
    <property type="entry name" value="IG"/>
    <property type="match status" value="3"/>
</dbReference>
<dbReference type="InterPro" id="IPR004077">
    <property type="entry name" value="IL-1_rcpt_II-typ"/>
</dbReference>
<accession>A0A5N4CD74</accession>
<dbReference type="GO" id="GO:0004910">
    <property type="term" value="F:interleukin-1, type II, blocking receptor activity"/>
    <property type="evidence" value="ECO:0007669"/>
    <property type="project" value="InterPro"/>
</dbReference>
<evidence type="ECO:0000256" key="11">
    <source>
        <dbReference type="ARBA" id="ARBA00023136"/>
    </source>
</evidence>
<evidence type="ECO:0000256" key="3">
    <source>
        <dbReference type="ARBA" id="ARBA00004613"/>
    </source>
</evidence>
<comment type="subcellular location">
    <subcellularLocation>
        <location evidence="1">Cell membrane</location>
    </subcellularLocation>
    <subcellularLocation>
        <location evidence="2">Membrane</location>
        <topology evidence="2">Single-pass type I membrane protein</topology>
    </subcellularLocation>
    <subcellularLocation>
        <location evidence="3">Secreted</location>
    </subcellularLocation>
</comment>
<dbReference type="PANTHER" id="PTHR11890">
    <property type="entry name" value="INTERLEUKIN-1 RECEPTOR FAMILY MEMBER"/>
    <property type="match status" value="1"/>
</dbReference>
<keyword evidence="8" id="KW-0732">Signal</keyword>
<dbReference type="PANTHER" id="PTHR11890:SF3">
    <property type="entry name" value="INTERLEUKIN-1 RECEPTOR TYPE 2"/>
    <property type="match status" value="1"/>
</dbReference>
<evidence type="ECO:0000256" key="6">
    <source>
        <dbReference type="ARBA" id="ARBA00022525"/>
    </source>
</evidence>
<dbReference type="EMBL" id="JWIN03000028">
    <property type="protein sequence ID" value="KAB1256875.1"/>
    <property type="molecule type" value="Genomic_DNA"/>
</dbReference>
<evidence type="ECO:0000256" key="2">
    <source>
        <dbReference type="ARBA" id="ARBA00004479"/>
    </source>
</evidence>
<reference evidence="24 25" key="1">
    <citation type="journal article" date="2019" name="Mol. Ecol. Resour.">
        <title>Improving Illumina assemblies with Hi-C and long reads: an example with the North African dromedary.</title>
        <authorList>
            <person name="Elbers J.P."/>
            <person name="Rogers M.F."/>
            <person name="Perelman P.L."/>
            <person name="Proskuryakova A.A."/>
            <person name="Serdyukova N.A."/>
            <person name="Johnson W.E."/>
            <person name="Horin P."/>
            <person name="Corander J."/>
            <person name="Murphy D."/>
            <person name="Burger P.A."/>
        </authorList>
    </citation>
    <scope>NUCLEOTIDE SEQUENCE [LARGE SCALE GENOMIC DNA]</scope>
    <source>
        <strain evidence="24">Drom800</strain>
        <tissue evidence="24">Blood</tissue>
    </source>
</reference>
<dbReference type="GO" id="GO:0019966">
    <property type="term" value="F:interleukin-1 binding"/>
    <property type="evidence" value="ECO:0007669"/>
    <property type="project" value="TreeGrafter"/>
</dbReference>
<dbReference type="InterPro" id="IPR004074">
    <property type="entry name" value="IL-1_rcpt_I/II-typ"/>
</dbReference>
<feature type="domain" description="Ig-like" evidence="23">
    <location>
        <begin position="370"/>
        <end position="475"/>
    </location>
</feature>
<evidence type="ECO:0000256" key="4">
    <source>
        <dbReference type="ARBA" id="ARBA00009752"/>
    </source>
</evidence>
<evidence type="ECO:0000256" key="19">
    <source>
        <dbReference type="ARBA" id="ARBA00077713"/>
    </source>
</evidence>
<dbReference type="PRINTS" id="PR01539">
    <property type="entry name" value="INTRLEUKN1R2"/>
</dbReference>
<evidence type="ECO:0000256" key="10">
    <source>
        <dbReference type="ARBA" id="ARBA00022989"/>
    </source>
</evidence>
<dbReference type="FunFam" id="2.60.40.10:FF:001027">
    <property type="entry name" value="Interleukin 1 receptor type 2"/>
    <property type="match status" value="1"/>
</dbReference>
<dbReference type="Pfam" id="PF00047">
    <property type="entry name" value="ig"/>
    <property type="match status" value="1"/>
</dbReference>
<keyword evidence="7 22" id="KW-0812">Transmembrane</keyword>
<dbReference type="InterPro" id="IPR036179">
    <property type="entry name" value="Ig-like_dom_sf"/>
</dbReference>
<feature type="transmembrane region" description="Helical" evidence="22">
    <location>
        <begin position="97"/>
        <end position="116"/>
    </location>
</feature>
<dbReference type="Gene3D" id="2.60.40.10">
    <property type="entry name" value="Immunoglobulins"/>
    <property type="match status" value="3"/>
</dbReference>
<dbReference type="InterPro" id="IPR015621">
    <property type="entry name" value="IL-1_rcpt_fam"/>
</dbReference>
<evidence type="ECO:0000256" key="13">
    <source>
        <dbReference type="ARBA" id="ARBA00023170"/>
    </source>
</evidence>
<name>A0A5N4CD74_CAMDR</name>
<dbReference type="InterPro" id="IPR013783">
    <property type="entry name" value="Ig-like_fold"/>
</dbReference>
<comment type="caution">
    <text evidence="24">The sequence shown here is derived from an EMBL/GenBank/DDBJ whole genome shotgun (WGS) entry which is preliminary data.</text>
</comment>
<evidence type="ECO:0000256" key="12">
    <source>
        <dbReference type="ARBA" id="ARBA00023157"/>
    </source>
</evidence>
<evidence type="ECO:0000256" key="17">
    <source>
        <dbReference type="ARBA" id="ARBA00067897"/>
    </source>
</evidence>
<dbReference type="InterPro" id="IPR013151">
    <property type="entry name" value="Immunoglobulin_dom"/>
</dbReference>
<evidence type="ECO:0000256" key="5">
    <source>
        <dbReference type="ARBA" id="ARBA00022475"/>
    </source>
</evidence>
<dbReference type="GO" id="GO:0005886">
    <property type="term" value="C:plasma membrane"/>
    <property type="evidence" value="ECO:0007669"/>
    <property type="project" value="UniProtKB-SubCell"/>
</dbReference>
<keyword evidence="5" id="KW-1003">Cell membrane</keyword>
<evidence type="ECO:0000256" key="16">
    <source>
        <dbReference type="ARBA" id="ARBA00059777"/>
    </source>
</evidence>
<dbReference type="FunFam" id="2.60.40.10:FF:000188">
    <property type="entry name" value="Interleukin-1 receptor accessory protein-like 1"/>
    <property type="match status" value="1"/>
</dbReference>
<dbReference type="PROSITE" id="PS50835">
    <property type="entry name" value="IG_LIKE"/>
    <property type="match status" value="3"/>
</dbReference>
<dbReference type="InterPro" id="IPR003599">
    <property type="entry name" value="Ig_sub"/>
</dbReference>
<evidence type="ECO:0000256" key="1">
    <source>
        <dbReference type="ARBA" id="ARBA00004236"/>
    </source>
</evidence>
<comment type="similarity">
    <text evidence="4">Belongs to the interleukin-1 receptor family.</text>
</comment>
<dbReference type="GO" id="GO:0005576">
    <property type="term" value="C:extracellular region"/>
    <property type="evidence" value="ECO:0007669"/>
    <property type="project" value="UniProtKB-SubCell"/>
</dbReference>
<evidence type="ECO:0000256" key="22">
    <source>
        <dbReference type="SAM" id="Phobius"/>
    </source>
</evidence>
<keyword evidence="11 22" id="KW-0472">Membrane</keyword>
<feature type="transmembrane region" description="Helical" evidence="22">
    <location>
        <begin position="38"/>
        <end position="63"/>
    </location>
</feature>
<evidence type="ECO:0000313" key="25">
    <source>
        <dbReference type="Proteomes" id="UP000299084"/>
    </source>
</evidence>
<dbReference type="InterPro" id="IPR007110">
    <property type="entry name" value="Ig-like_dom"/>
</dbReference>
<feature type="domain" description="Ig-like" evidence="23">
    <location>
        <begin position="118"/>
        <end position="222"/>
    </location>
</feature>
<dbReference type="InterPro" id="IPR003598">
    <property type="entry name" value="Ig_sub2"/>
</dbReference>
<dbReference type="AlphaFoldDB" id="A0A5N4CD74"/>
<evidence type="ECO:0000313" key="24">
    <source>
        <dbReference type="EMBL" id="KAB1256875.1"/>
    </source>
</evidence>
<keyword evidence="6" id="KW-0964">Secreted</keyword>
<feature type="domain" description="Ig-like" evidence="23">
    <location>
        <begin position="232"/>
        <end position="318"/>
    </location>
</feature>
<dbReference type="Pfam" id="PF13895">
    <property type="entry name" value="Ig_2"/>
    <property type="match status" value="2"/>
</dbReference>
<keyword evidence="25" id="KW-1185">Reference proteome</keyword>
<dbReference type="PRINTS" id="PR01536">
    <property type="entry name" value="INTRLKN1R12F"/>
</dbReference>
<sequence length="489" mass="54544">MRSCSINIITILNILFITIFSNPIITILSIPIITILSILIIIFNITIITILNIIIIIIIIVKLQEVLAFQKRMKERALQKVWGAGPEGSTSCVLQKFLGAVFILCMLVTGVSAFIIQPEERTVAAGNCQFRGKHVKTRVMLEGEPVAIRCPQLLYWDDASAHINMTWRKNESAVTVPGEEEARVWVQDGVLWIVPASRGDSGTYTCTLRNASYCDEMSVELRVLEKTEVSRPLISYPQILPLSSSGMLVCPDLSEFIRNKTDVKIQWYKDSVPLEQDNKKFLSVKVTSLLMNSVSEEDAGYYSCVMTFAHGGKQYSITRNIKVRVNIISLLGKALAKGAQFCGEPVSSARQRPRLTKAGPPVREREEAIPVIISPQETISASLGSRLTIPCVVFLGAGMPVTTMLWWMANSTQVKDAYQGGRVTEGPRKEYSQNNENYIEVPLIFDPVIREDLHTNYKCVVSNTAHFQTLRTTVKEGTCFGDTEGEKKM</sequence>
<protein>
    <recommendedName>
        <fullName evidence="17">Interleukin-1 receptor type 2</fullName>
    </recommendedName>
    <alternativeName>
        <fullName evidence="20">CD121 antigen-like family member B</fullName>
    </alternativeName>
    <alternativeName>
        <fullName evidence="21">IL-1 type II receptor</fullName>
    </alternativeName>
    <alternativeName>
        <fullName evidence="18">Interleukin-1 receptor beta</fullName>
    </alternativeName>
    <alternativeName>
        <fullName evidence="19">Interleukin-1 receptor type II</fullName>
    </alternativeName>
</protein>
<evidence type="ECO:0000256" key="9">
    <source>
        <dbReference type="ARBA" id="ARBA00022737"/>
    </source>
</evidence>
<evidence type="ECO:0000256" key="20">
    <source>
        <dbReference type="ARBA" id="ARBA00079536"/>
    </source>
</evidence>
<keyword evidence="15" id="KW-0393">Immunoglobulin domain</keyword>
<feature type="transmembrane region" description="Helical" evidence="22">
    <location>
        <begin position="12"/>
        <end position="32"/>
    </location>
</feature>
<organism evidence="24 25">
    <name type="scientific">Camelus dromedarius</name>
    <name type="common">Dromedary</name>
    <name type="synonym">Arabian camel</name>
    <dbReference type="NCBI Taxonomy" id="9838"/>
    <lineage>
        <taxon>Eukaryota</taxon>
        <taxon>Metazoa</taxon>
        <taxon>Chordata</taxon>
        <taxon>Craniata</taxon>
        <taxon>Vertebrata</taxon>
        <taxon>Euteleostomi</taxon>
        <taxon>Mammalia</taxon>
        <taxon>Eutheria</taxon>
        <taxon>Laurasiatheria</taxon>
        <taxon>Artiodactyla</taxon>
        <taxon>Tylopoda</taxon>
        <taxon>Camelidae</taxon>
        <taxon>Camelus</taxon>
    </lineage>
</organism>